<evidence type="ECO:0000313" key="6">
    <source>
        <dbReference type="EMBL" id="MEX6503863.1"/>
    </source>
</evidence>
<dbReference type="Pfam" id="PF00440">
    <property type="entry name" value="TetR_N"/>
    <property type="match status" value="1"/>
</dbReference>
<dbReference type="InterPro" id="IPR036271">
    <property type="entry name" value="Tet_transcr_reg_TetR-rel_C_sf"/>
</dbReference>
<name>A0ABV3YWZ3_9PSED</name>
<dbReference type="SUPFAM" id="SSF46689">
    <property type="entry name" value="Homeodomain-like"/>
    <property type="match status" value="1"/>
</dbReference>
<evidence type="ECO:0000256" key="2">
    <source>
        <dbReference type="ARBA" id="ARBA00023125"/>
    </source>
</evidence>
<dbReference type="PANTHER" id="PTHR30055">
    <property type="entry name" value="HTH-TYPE TRANSCRIPTIONAL REGULATOR RUTR"/>
    <property type="match status" value="1"/>
</dbReference>
<protein>
    <submittedName>
        <fullName evidence="6">TetR/AcrR family transcriptional regulator</fullName>
    </submittedName>
</protein>
<feature type="domain" description="HTH tetR-type" evidence="5">
    <location>
        <begin position="13"/>
        <end position="73"/>
    </location>
</feature>
<comment type="caution">
    <text evidence="6">The sequence shown here is derived from an EMBL/GenBank/DDBJ whole genome shotgun (WGS) entry which is preliminary data.</text>
</comment>
<keyword evidence="1" id="KW-0805">Transcription regulation</keyword>
<dbReference type="InterPro" id="IPR025996">
    <property type="entry name" value="MT1864/Rv1816-like_C"/>
</dbReference>
<dbReference type="PANTHER" id="PTHR30055:SF220">
    <property type="entry name" value="TETR-FAMILY REGULATORY PROTEIN"/>
    <property type="match status" value="1"/>
</dbReference>
<keyword evidence="3" id="KW-0804">Transcription</keyword>
<reference evidence="6 7" key="1">
    <citation type="submission" date="2024-07" db="EMBL/GenBank/DDBJ databases">
        <authorList>
            <person name="Li M."/>
        </authorList>
    </citation>
    <scope>NUCLEOTIDE SEQUENCE [LARGE SCALE GENOMIC DNA]</scope>
    <source>
        <strain evidence="6 7">25A3E</strain>
    </source>
</reference>
<organism evidence="6 7">
    <name type="scientific">Pseudomonas zhanjiangensis</name>
    <dbReference type="NCBI Taxonomy" id="3239015"/>
    <lineage>
        <taxon>Bacteria</taxon>
        <taxon>Pseudomonadati</taxon>
        <taxon>Pseudomonadota</taxon>
        <taxon>Gammaproteobacteria</taxon>
        <taxon>Pseudomonadales</taxon>
        <taxon>Pseudomonadaceae</taxon>
        <taxon>Pseudomonas</taxon>
    </lineage>
</organism>
<keyword evidence="7" id="KW-1185">Reference proteome</keyword>
<accession>A0ABV3YWZ3</accession>
<dbReference type="PRINTS" id="PR00455">
    <property type="entry name" value="HTHTETR"/>
</dbReference>
<evidence type="ECO:0000313" key="7">
    <source>
        <dbReference type="Proteomes" id="UP001560296"/>
    </source>
</evidence>
<dbReference type="EMBL" id="JBFTEG010000016">
    <property type="protein sequence ID" value="MEX6503863.1"/>
    <property type="molecule type" value="Genomic_DNA"/>
</dbReference>
<dbReference type="Pfam" id="PF13305">
    <property type="entry name" value="TetR_C_33"/>
    <property type="match status" value="1"/>
</dbReference>
<dbReference type="InterPro" id="IPR050109">
    <property type="entry name" value="HTH-type_TetR-like_transc_reg"/>
</dbReference>
<dbReference type="Proteomes" id="UP001560296">
    <property type="component" value="Unassembled WGS sequence"/>
</dbReference>
<dbReference type="SUPFAM" id="SSF48498">
    <property type="entry name" value="Tetracyclin repressor-like, C-terminal domain"/>
    <property type="match status" value="1"/>
</dbReference>
<evidence type="ECO:0000256" key="4">
    <source>
        <dbReference type="PROSITE-ProRule" id="PRU00335"/>
    </source>
</evidence>
<evidence type="ECO:0000259" key="5">
    <source>
        <dbReference type="PROSITE" id="PS50977"/>
    </source>
</evidence>
<proteinExistence type="predicted"/>
<dbReference type="RefSeq" id="WP_369288805.1">
    <property type="nucleotide sequence ID" value="NZ_JBFTEG010000016.1"/>
</dbReference>
<sequence>MSTPSQSQSYHHGELKPALLTAAAELLGEGGAQAISLREVARRAGVSHNAPYRHFPDRDSLLAALAAEGFVELAGRMAGTAEGLAALGQCYVHFALEQPGRFALMFGATLDKARYPELQQAAQALHQRLAQAVHAAAPERDPLVATLAAWSLVHGLAHLLQDRQLGERMGAGLSAEELSARVTALFVEGL</sequence>
<evidence type="ECO:0000256" key="3">
    <source>
        <dbReference type="ARBA" id="ARBA00023163"/>
    </source>
</evidence>
<dbReference type="PROSITE" id="PS50977">
    <property type="entry name" value="HTH_TETR_2"/>
    <property type="match status" value="1"/>
</dbReference>
<dbReference type="Gene3D" id="1.10.357.10">
    <property type="entry name" value="Tetracycline Repressor, domain 2"/>
    <property type="match status" value="1"/>
</dbReference>
<dbReference type="InterPro" id="IPR001647">
    <property type="entry name" value="HTH_TetR"/>
</dbReference>
<keyword evidence="2 4" id="KW-0238">DNA-binding</keyword>
<gene>
    <name evidence="6" type="ORF">AB5S05_17510</name>
</gene>
<evidence type="ECO:0000256" key="1">
    <source>
        <dbReference type="ARBA" id="ARBA00023015"/>
    </source>
</evidence>
<dbReference type="InterPro" id="IPR009057">
    <property type="entry name" value="Homeodomain-like_sf"/>
</dbReference>
<feature type="DNA-binding region" description="H-T-H motif" evidence="4">
    <location>
        <begin position="36"/>
        <end position="55"/>
    </location>
</feature>